<dbReference type="Pfam" id="PF18765">
    <property type="entry name" value="Polbeta"/>
    <property type="match status" value="1"/>
</dbReference>
<evidence type="ECO:0000313" key="3">
    <source>
        <dbReference type="Proteomes" id="UP000019322"/>
    </source>
</evidence>
<gene>
    <name evidence="2" type="ORF">SMUL_2603</name>
</gene>
<dbReference type="PANTHER" id="PTHR43449:SF1">
    <property type="entry name" value="POLYMERASE BETA NUCLEOTIDYLTRANSFERASE DOMAIN-CONTAINING PROTEIN"/>
    <property type="match status" value="1"/>
</dbReference>
<dbReference type="CDD" id="cd05403">
    <property type="entry name" value="NT_KNTase_like"/>
    <property type="match status" value="1"/>
</dbReference>
<dbReference type="SUPFAM" id="SSF81301">
    <property type="entry name" value="Nucleotidyltransferase"/>
    <property type="match status" value="1"/>
</dbReference>
<dbReference type="KEGG" id="smul:SMUL_2603"/>
<dbReference type="InterPro" id="IPR043519">
    <property type="entry name" value="NT_sf"/>
</dbReference>
<evidence type="ECO:0000259" key="1">
    <source>
        <dbReference type="Pfam" id="PF18765"/>
    </source>
</evidence>
<dbReference type="EMBL" id="CP007201">
    <property type="protein sequence ID" value="AHJ13844.1"/>
    <property type="molecule type" value="Genomic_DNA"/>
</dbReference>
<dbReference type="AlphaFoldDB" id="A0AA86ANW7"/>
<proteinExistence type="predicted"/>
<name>A0AA86ANW7_SULMK</name>
<dbReference type="Proteomes" id="UP000019322">
    <property type="component" value="Chromosome"/>
</dbReference>
<dbReference type="PANTHER" id="PTHR43449">
    <property type="entry name" value="NUCLEOTIDYLTRANSFERASE"/>
    <property type="match status" value="1"/>
</dbReference>
<accession>A0AA86ANW7</accession>
<feature type="domain" description="Polymerase beta nucleotidyltransferase" evidence="1">
    <location>
        <begin position="12"/>
        <end position="100"/>
    </location>
</feature>
<protein>
    <recommendedName>
        <fullName evidence="1">Polymerase beta nucleotidyltransferase domain-containing protein</fullName>
    </recommendedName>
</protein>
<dbReference type="RefSeq" id="WP_025345686.1">
    <property type="nucleotide sequence ID" value="NZ_CP007201.1"/>
</dbReference>
<dbReference type="Gene3D" id="3.30.460.10">
    <property type="entry name" value="Beta Polymerase, domain 2"/>
    <property type="match status" value="1"/>
</dbReference>
<dbReference type="InterPro" id="IPR041633">
    <property type="entry name" value="Polbeta"/>
</dbReference>
<reference evidence="2 3" key="1">
    <citation type="journal article" date="2014" name="Environ. Microbiol.">
        <title>Insights into organohalide respiration and the versatile catabolism of Sulfurospirillum multivorans gained from comparative genomics and physiological studies.</title>
        <authorList>
            <person name="Goris T."/>
            <person name="Schubert T."/>
            <person name="Gadkari J."/>
            <person name="Wubet T."/>
            <person name="Tarkka M."/>
            <person name="Buscot F."/>
            <person name="Adrian L."/>
            <person name="Diekert G."/>
        </authorList>
    </citation>
    <scope>NUCLEOTIDE SEQUENCE [LARGE SCALE GENOMIC DNA]</scope>
    <source>
        <strain evidence="3">DM 12446 / JCM 15788 / NBRC 109480</strain>
    </source>
</reference>
<evidence type="ECO:0000313" key="2">
    <source>
        <dbReference type="EMBL" id="AHJ13844.1"/>
    </source>
</evidence>
<organism evidence="2 3">
    <name type="scientific">Sulfurospirillum multivorans (strain DM 12446 / JCM 15788 / NBRC 109480)</name>
    <dbReference type="NCBI Taxonomy" id="1150621"/>
    <lineage>
        <taxon>Bacteria</taxon>
        <taxon>Pseudomonadati</taxon>
        <taxon>Campylobacterota</taxon>
        <taxon>Epsilonproteobacteria</taxon>
        <taxon>Campylobacterales</taxon>
        <taxon>Sulfurospirillaceae</taxon>
        <taxon>Sulfurospirillum</taxon>
    </lineage>
</organism>
<sequence>MLGLSETELLTLRKVFTKFDAIEEVILFGSRAFGTHQKASDVDLAIKGKNIDLDTLAKLKYILEEETNLPYFFDVVIYDKISDKALKMAIDEGGIKIYMQEFKYA</sequence>